<sequence length="542" mass="64411">MACSKIFSGNMPELTSKIIQYLQYDHLALHSCIFVNRLWCRIAIPLLWEDPFSKKLKLPKNQNILEPSLYKLNEDDKTRLNEFGINNETFSLNTLFNYSSFIKCLDTYTFVYSVKKWIKTKISVNIMESTKFIFMLLIKIFIENGISLHTFEVEVPITLSVIGDKCFNSTFELILKNPNFINNVKNLILHFSERMENMEFLERFYYNCNSISSLHILASMDEDEQVEKNLSQIIKSQQNLKKISFEYHFEYTLNYLKDSYCLNTLKTIIFYGIRFNSMVDFKEVFEQLNVLESVHILDCYSLNSVIIEQIINLSKPFKLKSLFINEILDIKSLESLLQKSGDYIEYFGLRSRSHASKQQLLEVIKRYCTRIKFFELFEFDKKELWPTFDLIEDVGQNLNFISIDLHEFYIYQLDHDTELSSIILQNLGQILPHKLEYLNLAFKINTNDLGIFFKNSQNIFIKKLLIKNKIYNESEDILPYIKEYVMKEKRVMYLAMEESFGDEKKKNLFSLEDEVKEFQLHNIKIQNYNDLLIDIYDFVNEK</sequence>
<proteinExistence type="predicted"/>
<comment type="caution">
    <text evidence="1">The sequence shown here is derived from an EMBL/GenBank/DDBJ whole genome shotgun (WGS) entry which is preliminary data.</text>
</comment>
<accession>A0A015IE08</accession>
<evidence type="ECO:0000313" key="1">
    <source>
        <dbReference type="EMBL" id="EXX55382.1"/>
    </source>
</evidence>
<reference evidence="1 2" key="1">
    <citation type="submission" date="2014-02" db="EMBL/GenBank/DDBJ databases">
        <title>Single nucleus genome sequencing reveals high similarity among nuclei of an endomycorrhizal fungus.</title>
        <authorList>
            <person name="Lin K."/>
            <person name="Geurts R."/>
            <person name="Zhang Z."/>
            <person name="Limpens E."/>
            <person name="Saunders D.G."/>
            <person name="Mu D."/>
            <person name="Pang E."/>
            <person name="Cao H."/>
            <person name="Cha H."/>
            <person name="Lin T."/>
            <person name="Zhou Q."/>
            <person name="Shang Y."/>
            <person name="Li Y."/>
            <person name="Ivanov S."/>
            <person name="Sharma T."/>
            <person name="Velzen R.V."/>
            <person name="Ruijter N.D."/>
            <person name="Aanen D.K."/>
            <person name="Win J."/>
            <person name="Kamoun S."/>
            <person name="Bisseling T."/>
            <person name="Huang S."/>
        </authorList>
    </citation>
    <scope>NUCLEOTIDE SEQUENCE [LARGE SCALE GENOMIC DNA]</scope>
    <source>
        <strain evidence="2">DAOM197198w</strain>
    </source>
</reference>
<evidence type="ECO:0000313" key="2">
    <source>
        <dbReference type="Proteomes" id="UP000022910"/>
    </source>
</evidence>
<dbReference type="AlphaFoldDB" id="A0A015IE08"/>
<evidence type="ECO:0008006" key="3">
    <source>
        <dbReference type="Google" id="ProtNLM"/>
    </source>
</evidence>
<dbReference type="HOGENOM" id="CLU_028913_2_1_1"/>
<dbReference type="STRING" id="1432141.A0A015IE08"/>
<dbReference type="Proteomes" id="UP000022910">
    <property type="component" value="Unassembled WGS sequence"/>
</dbReference>
<gene>
    <name evidence="1" type="ORF">RirG_225860</name>
</gene>
<keyword evidence="2" id="KW-1185">Reference proteome</keyword>
<dbReference type="OrthoDB" id="1751604at2759"/>
<dbReference type="EMBL" id="JEMT01028206">
    <property type="protein sequence ID" value="EXX55382.1"/>
    <property type="molecule type" value="Genomic_DNA"/>
</dbReference>
<protein>
    <recommendedName>
        <fullName evidence="3">F-box domain-containing protein</fullName>
    </recommendedName>
</protein>
<organism evidence="1 2">
    <name type="scientific">Rhizophagus irregularis (strain DAOM 197198w)</name>
    <name type="common">Glomus intraradices</name>
    <dbReference type="NCBI Taxonomy" id="1432141"/>
    <lineage>
        <taxon>Eukaryota</taxon>
        <taxon>Fungi</taxon>
        <taxon>Fungi incertae sedis</taxon>
        <taxon>Mucoromycota</taxon>
        <taxon>Glomeromycotina</taxon>
        <taxon>Glomeromycetes</taxon>
        <taxon>Glomerales</taxon>
        <taxon>Glomeraceae</taxon>
        <taxon>Rhizophagus</taxon>
    </lineage>
</organism>
<name>A0A015IE08_RHIIW</name>